<evidence type="ECO:0000256" key="3">
    <source>
        <dbReference type="ARBA" id="ARBA00022490"/>
    </source>
</evidence>
<evidence type="ECO:0000313" key="4">
    <source>
        <dbReference type="EMBL" id="MCS4558556.1"/>
    </source>
</evidence>
<gene>
    <name evidence="4" type="ORF">L9G74_19140</name>
</gene>
<protein>
    <submittedName>
        <fullName evidence="4">Nucleoid-associated protein</fullName>
    </submittedName>
</protein>
<evidence type="ECO:0000256" key="2">
    <source>
        <dbReference type="ARBA" id="ARBA00009035"/>
    </source>
</evidence>
<dbReference type="InterPro" id="IPR007358">
    <property type="entry name" value="Nucleoid_associated_NdpA"/>
</dbReference>
<accession>A0ABT2FTQ3</accession>
<comment type="caution">
    <text evidence="4">The sequence shown here is derived from an EMBL/GenBank/DDBJ whole genome shotgun (WGS) entry which is preliminary data.</text>
</comment>
<keyword evidence="5" id="KW-1185">Reference proteome</keyword>
<comment type="similarity">
    <text evidence="2">Belongs to the YejK family.</text>
</comment>
<reference evidence="5" key="2">
    <citation type="submission" date="2023-07" db="EMBL/GenBank/DDBJ databases">
        <title>Shewanella mangrovi sp. nov., an acetaldehyde- degrading bacterium isolated from mangrove sediment.</title>
        <authorList>
            <person name="Liu Y."/>
        </authorList>
    </citation>
    <scope>NUCLEOTIDE SEQUENCE [LARGE SCALE GENOMIC DNA]</scope>
    <source>
        <strain evidence="5">C32</strain>
    </source>
</reference>
<sequence length="222" mass="25170">MAESTPAKHPNVITECIIHRLIKNQHERGAEQDTRDDLLNVNESVQRLVDHLYSQYAGNSAKGFGCFEANEDEYPVQRYLRQHLDDNEYDFITLSKKMMDRLVIKAGEELLATGGYVFFAKINVAETHYLLVAIVTEVVGTAITENLSVVDSVYLDLSHLRVAGRINLNGWKASEERYISFLKGKSDIADYFKTFIGCNDVLKPAAETRVFNILCQPIHRSI</sequence>
<evidence type="ECO:0000256" key="1">
    <source>
        <dbReference type="ARBA" id="ARBA00004453"/>
    </source>
</evidence>
<organism evidence="4 5">
    <name type="scientific">Shewanella electrica</name>
    <dbReference type="NCBI Taxonomy" id="515560"/>
    <lineage>
        <taxon>Bacteria</taxon>
        <taxon>Pseudomonadati</taxon>
        <taxon>Pseudomonadota</taxon>
        <taxon>Gammaproteobacteria</taxon>
        <taxon>Alteromonadales</taxon>
        <taxon>Shewanellaceae</taxon>
        <taxon>Shewanella</taxon>
    </lineage>
</organism>
<dbReference type="PANTHER" id="PTHR38772:SF1">
    <property type="entry name" value="NUCLEOID-ASSOCIATED PROTEIN YEJK"/>
    <property type="match status" value="1"/>
</dbReference>
<comment type="subcellular location">
    <subcellularLocation>
        <location evidence="1">Cytoplasm</location>
        <location evidence="1">Nucleoid</location>
    </subcellularLocation>
</comment>
<keyword evidence="3" id="KW-0963">Cytoplasm</keyword>
<dbReference type="PANTHER" id="PTHR38772">
    <property type="match status" value="1"/>
</dbReference>
<name>A0ABT2FTQ3_9GAMM</name>
<dbReference type="Pfam" id="PF04245">
    <property type="entry name" value="NA37"/>
    <property type="match status" value="1"/>
</dbReference>
<dbReference type="RefSeq" id="WP_238898373.1">
    <property type="nucleotide sequence ID" value="NZ_JAKOGG010000022.1"/>
</dbReference>
<reference evidence="4 5" key="1">
    <citation type="submission" date="2022-02" db="EMBL/GenBank/DDBJ databases">
        <authorList>
            <person name="Zhuang L."/>
        </authorList>
    </citation>
    <scope>NUCLEOTIDE SEQUENCE [LARGE SCALE GENOMIC DNA]</scope>
    <source>
        <strain evidence="4 5">C32</strain>
    </source>
</reference>
<evidence type="ECO:0000313" key="5">
    <source>
        <dbReference type="Proteomes" id="UP001201549"/>
    </source>
</evidence>
<proteinExistence type="inferred from homology"/>
<dbReference type="EMBL" id="JAKOGG010000022">
    <property type="protein sequence ID" value="MCS4558556.1"/>
    <property type="molecule type" value="Genomic_DNA"/>
</dbReference>
<dbReference type="Proteomes" id="UP001201549">
    <property type="component" value="Unassembled WGS sequence"/>
</dbReference>